<dbReference type="RefSeq" id="WP_115548415.1">
    <property type="nucleotide sequence ID" value="NZ_QRGP01000001.1"/>
</dbReference>
<dbReference type="AlphaFoldDB" id="A0A371BH42"/>
<gene>
    <name evidence="2" type="ORF">DXH95_05590</name>
</gene>
<evidence type="ECO:0000313" key="3">
    <source>
        <dbReference type="Proteomes" id="UP000263833"/>
    </source>
</evidence>
<organism evidence="2 3">
    <name type="scientific">Sphingorhabdus pulchriflava</name>
    <dbReference type="NCBI Taxonomy" id="2292257"/>
    <lineage>
        <taxon>Bacteria</taxon>
        <taxon>Pseudomonadati</taxon>
        <taxon>Pseudomonadota</taxon>
        <taxon>Alphaproteobacteria</taxon>
        <taxon>Sphingomonadales</taxon>
        <taxon>Sphingomonadaceae</taxon>
        <taxon>Sphingorhabdus</taxon>
    </lineage>
</organism>
<dbReference type="EMBL" id="QRGP01000001">
    <property type="protein sequence ID" value="RDV06868.1"/>
    <property type="molecule type" value="Genomic_DNA"/>
</dbReference>
<proteinExistence type="predicted"/>
<name>A0A371BH42_9SPHN</name>
<dbReference type="Proteomes" id="UP000263833">
    <property type="component" value="Unassembled WGS sequence"/>
</dbReference>
<reference evidence="3" key="1">
    <citation type="submission" date="2018-08" db="EMBL/GenBank/DDBJ databases">
        <authorList>
            <person name="Kim S.-J."/>
            <person name="Jung G.-Y."/>
        </authorList>
    </citation>
    <scope>NUCLEOTIDE SEQUENCE [LARGE SCALE GENOMIC DNA]</scope>
    <source>
        <strain evidence="3">GY_G</strain>
    </source>
</reference>
<feature type="domain" description="DUF7065" evidence="1">
    <location>
        <begin position="102"/>
        <end position="176"/>
    </location>
</feature>
<dbReference type="SUPFAM" id="SSF159245">
    <property type="entry name" value="AttH-like"/>
    <property type="match status" value="1"/>
</dbReference>
<protein>
    <recommendedName>
        <fullName evidence="1">DUF7065 domain-containing protein</fullName>
    </recommendedName>
</protein>
<evidence type="ECO:0000313" key="2">
    <source>
        <dbReference type="EMBL" id="RDV06868.1"/>
    </source>
</evidence>
<dbReference type="OrthoDB" id="333076at2"/>
<sequence>MLTKGDEYPIHQTAEPIAFSGTDRNFYDRFFFCGYRPDGSGYFGAAFGVYPHLNIADAHFSIIKDGTQHCIHASRILGFERMDMHCGPIRIEVVEPLKTVRLIVDNHEGISADLTFEVRSAPIQEPRFTRRNGSRMMMDLTRFTVNCHVSGWVEVDGKREAYEGAFGTRDRSWGVRPIGAADPQPTIPATMPQFYWLWAPTNFPNLSLYAHVNEDEKGEAWNRRATLMMDGANQEGGMHFHDDRFTMNWAAGKRHATSARLDVRDDGGRNHVVTWEPIDTFMMKGIGYGHSEWVHGGFKGELAVEREDFRPADLDPLLMPHLHIQHVAIARHEGGGASSEGIGIVEQLVFGPHGPSGFKGLNDGAGA</sequence>
<dbReference type="InterPro" id="IPR055493">
    <property type="entry name" value="DUF7065"/>
</dbReference>
<comment type="caution">
    <text evidence="2">The sequence shown here is derived from an EMBL/GenBank/DDBJ whole genome shotgun (WGS) entry which is preliminary data.</text>
</comment>
<dbReference type="Pfam" id="PF23213">
    <property type="entry name" value="DUF7065"/>
    <property type="match status" value="1"/>
</dbReference>
<accession>A0A371BH42</accession>
<keyword evidence="3" id="KW-1185">Reference proteome</keyword>
<evidence type="ECO:0000259" key="1">
    <source>
        <dbReference type="Pfam" id="PF23213"/>
    </source>
</evidence>